<evidence type="ECO:0000256" key="2">
    <source>
        <dbReference type="ARBA" id="ARBA00006171"/>
    </source>
</evidence>
<evidence type="ECO:0000256" key="1">
    <source>
        <dbReference type="ARBA" id="ARBA00001946"/>
    </source>
</evidence>
<dbReference type="InterPro" id="IPR006439">
    <property type="entry name" value="HAD-SF_hydro_IA"/>
</dbReference>
<dbReference type="KEGG" id="rli:RLO149_c038230"/>
<protein>
    <submittedName>
        <fullName evidence="5">Haloacid dehalogenase-like hydrolase</fullName>
    </submittedName>
</protein>
<dbReference type="SUPFAM" id="SSF56784">
    <property type="entry name" value="HAD-like"/>
    <property type="match status" value="1"/>
</dbReference>
<dbReference type="PANTHER" id="PTHR46193">
    <property type="entry name" value="6-PHOSPHOGLUCONATE PHOSPHATASE"/>
    <property type="match status" value="1"/>
</dbReference>
<evidence type="ECO:0000256" key="4">
    <source>
        <dbReference type="ARBA" id="ARBA00022842"/>
    </source>
</evidence>
<dbReference type="PANTHER" id="PTHR46193:SF10">
    <property type="entry name" value="6-PHOSPHOGLUCONATE PHOSPHATASE"/>
    <property type="match status" value="1"/>
</dbReference>
<reference evidence="5 6" key="1">
    <citation type="journal article" date="2011" name="BMC Genomics">
        <title>Comparative genome analysis and genome-guided physiological analysis of Roseobacter litoralis.</title>
        <authorList>
            <person name="Kalhoefer D."/>
            <person name="Thole S."/>
            <person name="Voget S."/>
            <person name="Lehmann R."/>
            <person name="Liesegang H."/>
            <person name="Wollher A."/>
            <person name="Daniel R."/>
            <person name="Simon M."/>
            <person name="Brinkhoff T."/>
        </authorList>
    </citation>
    <scope>NUCLEOTIDE SEQUENCE [LARGE SCALE GENOMIC DNA]</scope>
    <source>
        <strain evidence="6">ATCC 49566 / DSM 6996 / JCM 21268 / NBRC 15278 / OCh 149</strain>
    </source>
</reference>
<comment type="cofactor">
    <cofactor evidence="1">
        <name>Mg(2+)</name>
        <dbReference type="ChEBI" id="CHEBI:18420"/>
    </cofactor>
</comment>
<dbReference type="Pfam" id="PF00702">
    <property type="entry name" value="Hydrolase"/>
    <property type="match status" value="1"/>
</dbReference>
<name>F7ZCW7_ROSLO</name>
<dbReference type="InterPro" id="IPR023214">
    <property type="entry name" value="HAD_sf"/>
</dbReference>
<dbReference type="NCBIfam" id="TIGR01509">
    <property type="entry name" value="HAD-SF-IA-v3"/>
    <property type="match status" value="1"/>
</dbReference>
<dbReference type="Proteomes" id="UP000001353">
    <property type="component" value="Chromosome"/>
</dbReference>
<keyword evidence="3" id="KW-0479">Metal-binding</keyword>
<dbReference type="RefSeq" id="WP_013963610.1">
    <property type="nucleotide sequence ID" value="NC_015730.1"/>
</dbReference>
<dbReference type="Gene3D" id="1.10.150.240">
    <property type="entry name" value="Putative phosphatase, domain 2"/>
    <property type="match status" value="1"/>
</dbReference>
<keyword evidence="6" id="KW-1185">Reference proteome</keyword>
<dbReference type="SFLD" id="SFLDG01135">
    <property type="entry name" value="C1.5.6:_HAD__Beta-PGM__Phospha"/>
    <property type="match status" value="1"/>
</dbReference>
<dbReference type="Gene3D" id="3.40.50.1000">
    <property type="entry name" value="HAD superfamily/HAD-like"/>
    <property type="match status" value="1"/>
</dbReference>
<gene>
    <name evidence="5" type="ordered locus">RLO149_c038230</name>
</gene>
<accession>F7ZCW7</accession>
<dbReference type="InterPro" id="IPR051600">
    <property type="entry name" value="Beta-PGM-like"/>
</dbReference>
<dbReference type="SFLD" id="SFLDS00003">
    <property type="entry name" value="Haloacid_Dehalogenase"/>
    <property type="match status" value="1"/>
</dbReference>
<dbReference type="EMBL" id="CP002623">
    <property type="protein sequence ID" value="AEI95728.1"/>
    <property type="molecule type" value="Genomic_DNA"/>
</dbReference>
<comment type="similarity">
    <text evidence="2">Belongs to the HAD-like hydrolase superfamily. CbbY/CbbZ/Gph/YieH family.</text>
</comment>
<dbReference type="GO" id="GO:0046872">
    <property type="term" value="F:metal ion binding"/>
    <property type="evidence" value="ECO:0007669"/>
    <property type="project" value="UniProtKB-KW"/>
</dbReference>
<dbReference type="SFLD" id="SFLDG01129">
    <property type="entry name" value="C1.5:_HAD__Beta-PGM__Phosphata"/>
    <property type="match status" value="1"/>
</dbReference>
<dbReference type="InterPro" id="IPR036412">
    <property type="entry name" value="HAD-like_sf"/>
</dbReference>
<evidence type="ECO:0000256" key="3">
    <source>
        <dbReference type="ARBA" id="ARBA00022723"/>
    </source>
</evidence>
<dbReference type="AlphaFoldDB" id="F7ZCW7"/>
<sequence length="216" mass="22614">MKMPPEMVLFDCDGVLVDSEALTADVLCLNLRRHGLALTHAELGAMFLGGTIMGVEAKALELGADLPKGWVDQIYAEVFETLGASVEIVPGVFGVLDALDAAGIPYAVGSNGPHKKMQITLTRTGLINRLEGRIYSREDVAQPKPAPDVYLKAAADAGVAPNRCVVIEDSPNGARAGQAAGMWCLGFAAETDAALLTPVCDDVFHAMGDLPGLLGL</sequence>
<keyword evidence="4" id="KW-0460">Magnesium</keyword>
<dbReference type="InterPro" id="IPR023198">
    <property type="entry name" value="PGP-like_dom2"/>
</dbReference>
<evidence type="ECO:0000313" key="6">
    <source>
        <dbReference type="Proteomes" id="UP000001353"/>
    </source>
</evidence>
<dbReference type="eggNOG" id="COG0637">
    <property type="taxonomic scope" value="Bacteria"/>
</dbReference>
<proteinExistence type="inferred from homology"/>
<dbReference type="STRING" id="391595.RLO149_c038230"/>
<evidence type="ECO:0000313" key="5">
    <source>
        <dbReference type="EMBL" id="AEI95728.1"/>
    </source>
</evidence>
<dbReference type="GO" id="GO:0016787">
    <property type="term" value="F:hydrolase activity"/>
    <property type="evidence" value="ECO:0007669"/>
    <property type="project" value="UniProtKB-KW"/>
</dbReference>
<dbReference type="HOGENOM" id="CLU_045011_13_2_5"/>
<organism evidence="5 6">
    <name type="scientific">Roseobacter litoralis (strain ATCC 49566 / DSM 6996 / JCM 21268 / NBRC 15278 / OCh 149)</name>
    <dbReference type="NCBI Taxonomy" id="391595"/>
    <lineage>
        <taxon>Bacteria</taxon>
        <taxon>Pseudomonadati</taxon>
        <taxon>Pseudomonadota</taxon>
        <taxon>Alphaproteobacteria</taxon>
        <taxon>Rhodobacterales</taxon>
        <taxon>Roseobacteraceae</taxon>
        <taxon>Roseobacter</taxon>
    </lineage>
</organism>